<evidence type="ECO:0000256" key="1">
    <source>
        <dbReference type="SAM" id="Phobius"/>
    </source>
</evidence>
<keyword evidence="1" id="KW-1133">Transmembrane helix</keyword>
<keyword evidence="1" id="KW-0812">Transmembrane</keyword>
<protein>
    <submittedName>
        <fullName evidence="2">Protein DEFECTIVE IN MERISTEM SILENCING 3-like isoform X1</fullName>
    </submittedName>
</protein>
<dbReference type="PANTHER" id="PTHR33566:SF9">
    <property type="entry name" value="DEFECTIVE IN MERISTEM SILENCING PROTEIN"/>
    <property type="match status" value="1"/>
</dbReference>
<dbReference type="AlphaFoldDB" id="A0A834WKF3"/>
<keyword evidence="1" id="KW-0472">Membrane</keyword>
<name>A0A834WKF3_9FABA</name>
<comment type="caution">
    <text evidence="2">The sequence shown here is derived from an EMBL/GenBank/DDBJ whole genome shotgun (WGS) entry which is preliminary data.</text>
</comment>
<proteinExistence type="predicted"/>
<gene>
    <name evidence="2" type="ORF">G2W53_017356</name>
</gene>
<accession>A0A834WKF3</accession>
<dbReference type="EMBL" id="JAAIUW010000006">
    <property type="protein sequence ID" value="KAF7826192.1"/>
    <property type="molecule type" value="Genomic_DNA"/>
</dbReference>
<evidence type="ECO:0000313" key="2">
    <source>
        <dbReference type="EMBL" id="KAF7826192.1"/>
    </source>
</evidence>
<keyword evidence="3" id="KW-1185">Reference proteome</keyword>
<reference evidence="2" key="1">
    <citation type="submission" date="2020-09" db="EMBL/GenBank/DDBJ databases">
        <title>Genome-Enabled Discovery of Anthraquinone Biosynthesis in Senna tora.</title>
        <authorList>
            <person name="Kang S.-H."/>
            <person name="Pandey R.P."/>
            <person name="Lee C.-M."/>
            <person name="Sim J.-S."/>
            <person name="Jeong J.-T."/>
            <person name="Choi B.-S."/>
            <person name="Jung M."/>
            <person name="Ginzburg D."/>
            <person name="Zhao K."/>
            <person name="Won S.Y."/>
            <person name="Oh T.-J."/>
            <person name="Yu Y."/>
            <person name="Kim N.-H."/>
            <person name="Lee O.R."/>
            <person name="Lee T.-H."/>
            <person name="Bashyal P."/>
            <person name="Kim T.-S."/>
            <person name="Lee W.-H."/>
            <person name="Kawkins C."/>
            <person name="Kim C.-K."/>
            <person name="Kim J.S."/>
            <person name="Ahn B.O."/>
            <person name="Rhee S.Y."/>
            <person name="Sohng J.K."/>
        </authorList>
    </citation>
    <scope>NUCLEOTIDE SEQUENCE</scope>
    <source>
        <tissue evidence="2">Leaf</tissue>
    </source>
</reference>
<dbReference type="Proteomes" id="UP000634136">
    <property type="component" value="Unassembled WGS sequence"/>
</dbReference>
<dbReference type="OrthoDB" id="10036779at2759"/>
<evidence type="ECO:0000313" key="3">
    <source>
        <dbReference type="Proteomes" id="UP000634136"/>
    </source>
</evidence>
<feature type="transmembrane region" description="Helical" evidence="1">
    <location>
        <begin position="179"/>
        <end position="200"/>
    </location>
</feature>
<dbReference type="PANTHER" id="PTHR33566">
    <property type="entry name" value="EN/SPM-LIKE TRANSPOSON-RELATED"/>
    <property type="match status" value="1"/>
</dbReference>
<organism evidence="2 3">
    <name type="scientific">Senna tora</name>
    <dbReference type="NCBI Taxonomy" id="362788"/>
    <lineage>
        <taxon>Eukaryota</taxon>
        <taxon>Viridiplantae</taxon>
        <taxon>Streptophyta</taxon>
        <taxon>Embryophyta</taxon>
        <taxon>Tracheophyta</taxon>
        <taxon>Spermatophyta</taxon>
        <taxon>Magnoliopsida</taxon>
        <taxon>eudicotyledons</taxon>
        <taxon>Gunneridae</taxon>
        <taxon>Pentapetalae</taxon>
        <taxon>rosids</taxon>
        <taxon>fabids</taxon>
        <taxon>Fabales</taxon>
        <taxon>Fabaceae</taxon>
        <taxon>Caesalpinioideae</taxon>
        <taxon>Cassia clade</taxon>
        <taxon>Senna</taxon>
    </lineage>
</organism>
<sequence length="358" mass="39659">MSEPNDLNLKYDRESLQNKILKHEDNLKFLTSERNRIDEAILDLQVSLGRYHSANVSQTENGNGAFHAEEKTVQQILKKENSAAGVLCWLKSNTLTWASDVVFTKDVVGVVASLARVDSDDLSRMFSEYLGLETMLAIVCKTREGINALEKYEADGTINPASGLHGLGSSIGKKVNGRFVVICTFMLVFVFSPFIGGVVANDPQKKLNLPKPKSPDGDSPAGFIDYAVNMINLDSKNLSYLTADGYGLRETLFYRLFSRLQVYRTRKEMLLARPCITDGALSLDGGMIKKCGVFAFGPRKEAEVKFPVTSGESDGPSNYAQAEDMARKLRWESSKLAADIQREQELLDRAKADFMSQA</sequence>